<dbReference type="PANTHER" id="PTHR10027:SF10">
    <property type="entry name" value="SLOWPOKE 2, ISOFORM D"/>
    <property type="match status" value="1"/>
</dbReference>
<dbReference type="InterPro" id="IPR047871">
    <property type="entry name" value="K_chnl_Slo-like"/>
</dbReference>
<evidence type="ECO:0000256" key="12">
    <source>
        <dbReference type="SAM" id="MobiDB-lite"/>
    </source>
</evidence>
<keyword evidence="4 13" id="KW-0812">Transmembrane</keyword>
<feature type="compositionally biased region" description="Polar residues" evidence="12">
    <location>
        <begin position="1398"/>
        <end position="1423"/>
    </location>
</feature>
<protein>
    <recommendedName>
        <fullName evidence="14">RCK N-terminal domain-containing protein</fullName>
    </recommendedName>
</protein>
<dbReference type="Pfam" id="PF22614">
    <property type="entry name" value="Slo-like_RCK"/>
    <property type="match status" value="2"/>
</dbReference>
<dbReference type="InterPro" id="IPR036291">
    <property type="entry name" value="NAD(P)-bd_dom_sf"/>
</dbReference>
<reference evidence="16" key="1">
    <citation type="submission" date="2011-05" db="EMBL/GenBank/DDBJ databases">
        <authorList>
            <person name="Richards S.R."/>
            <person name="Qu J."/>
            <person name="Jiang H."/>
            <person name="Jhangiani S.N."/>
            <person name="Agravi P."/>
            <person name="Goodspeed R."/>
            <person name="Gross S."/>
            <person name="Mandapat C."/>
            <person name="Jackson L."/>
            <person name="Mathew T."/>
            <person name="Pu L."/>
            <person name="Thornton R."/>
            <person name="Saada N."/>
            <person name="Wilczek-Boney K.B."/>
            <person name="Lee S."/>
            <person name="Kovar C."/>
            <person name="Wu Y."/>
            <person name="Scherer S.E."/>
            <person name="Worley K.C."/>
            <person name="Muzny D.M."/>
            <person name="Gibbs R."/>
        </authorList>
    </citation>
    <scope>NUCLEOTIDE SEQUENCE</scope>
    <source>
        <strain evidence="16">Brora</strain>
    </source>
</reference>
<dbReference type="GO" id="GO:0005228">
    <property type="term" value="F:intracellular sodium-activated potassium channel activity"/>
    <property type="evidence" value="ECO:0007669"/>
    <property type="project" value="TreeGrafter"/>
</dbReference>
<dbReference type="FunFam" id="3.40.50.720:FF:000034">
    <property type="entry name" value="Potassium channel subfamily T member 1"/>
    <property type="match status" value="1"/>
</dbReference>
<evidence type="ECO:0000256" key="7">
    <source>
        <dbReference type="ARBA" id="ARBA00022989"/>
    </source>
</evidence>
<dbReference type="PANTHER" id="PTHR10027">
    <property type="entry name" value="CALCIUM-ACTIVATED POTASSIUM CHANNEL ALPHA CHAIN"/>
    <property type="match status" value="1"/>
</dbReference>
<comment type="catalytic activity">
    <reaction evidence="11">
        <text>K(+)(in) = K(+)(out)</text>
        <dbReference type="Rhea" id="RHEA:29463"/>
        <dbReference type="ChEBI" id="CHEBI:29103"/>
    </reaction>
</comment>
<evidence type="ECO:0000313" key="16">
    <source>
        <dbReference type="Proteomes" id="UP000014500"/>
    </source>
</evidence>
<comment type="subcellular location">
    <subcellularLocation>
        <location evidence="1">Cell membrane</location>
        <topology evidence="1">Multi-pass membrane protein</topology>
    </subcellularLocation>
</comment>
<dbReference type="GO" id="GO:0005886">
    <property type="term" value="C:plasma membrane"/>
    <property type="evidence" value="ECO:0007669"/>
    <property type="project" value="UniProtKB-SubCell"/>
</dbReference>
<dbReference type="GO" id="GO:0015271">
    <property type="term" value="F:outward rectifier potassium channel activity"/>
    <property type="evidence" value="ECO:0007669"/>
    <property type="project" value="TreeGrafter"/>
</dbReference>
<dbReference type="Proteomes" id="UP000014500">
    <property type="component" value="Unassembled WGS sequence"/>
</dbReference>
<keyword evidence="16" id="KW-1185">Reference proteome</keyword>
<dbReference type="Pfam" id="PF14223">
    <property type="entry name" value="Retrotran_gag_2"/>
    <property type="match status" value="1"/>
</dbReference>
<dbReference type="OMA" id="DVDMQHS"/>
<dbReference type="InterPro" id="IPR003929">
    <property type="entry name" value="K_chnl_BK_asu"/>
</dbReference>
<feature type="domain" description="RCK N-terminal" evidence="14">
    <location>
        <begin position="649"/>
        <end position="785"/>
    </location>
</feature>
<feature type="transmembrane region" description="Helical" evidence="13">
    <location>
        <begin position="380"/>
        <end position="399"/>
    </location>
</feature>
<dbReference type="InterPro" id="IPR003148">
    <property type="entry name" value="RCK_N"/>
</dbReference>
<evidence type="ECO:0000256" key="8">
    <source>
        <dbReference type="ARBA" id="ARBA00023065"/>
    </source>
</evidence>
<dbReference type="Pfam" id="PF03493">
    <property type="entry name" value="BK_channel_a"/>
    <property type="match status" value="1"/>
</dbReference>
<evidence type="ECO:0000313" key="15">
    <source>
        <dbReference type="EnsemblMetazoa" id="SMAR010575-PA"/>
    </source>
</evidence>
<keyword evidence="9 13" id="KW-0472">Membrane</keyword>
<dbReference type="EnsemblMetazoa" id="SMAR010575-RA">
    <property type="protein sequence ID" value="SMAR010575-PA"/>
    <property type="gene ID" value="SMAR010575"/>
</dbReference>
<dbReference type="eggNOG" id="KOG0017">
    <property type="taxonomic scope" value="Eukaryota"/>
</dbReference>
<evidence type="ECO:0000256" key="4">
    <source>
        <dbReference type="ARBA" id="ARBA00022692"/>
    </source>
</evidence>
<dbReference type="PROSITE" id="PS51201">
    <property type="entry name" value="RCK_N"/>
    <property type="match status" value="1"/>
</dbReference>
<feature type="transmembrane region" description="Helical" evidence="13">
    <location>
        <begin position="454"/>
        <end position="476"/>
    </location>
</feature>
<dbReference type="Gene3D" id="1.10.287.70">
    <property type="match status" value="1"/>
</dbReference>
<feature type="transmembrane region" description="Helical" evidence="13">
    <location>
        <begin position="488"/>
        <end position="509"/>
    </location>
</feature>
<evidence type="ECO:0000256" key="9">
    <source>
        <dbReference type="ARBA" id="ARBA00023136"/>
    </source>
</evidence>
<dbReference type="SUPFAM" id="SSF81324">
    <property type="entry name" value="Voltage-gated potassium channels"/>
    <property type="match status" value="1"/>
</dbReference>
<organism evidence="15 16">
    <name type="scientific">Strigamia maritima</name>
    <name type="common">European centipede</name>
    <name type="synonym">Geophilus maritimus</name>
    <dbReference type="NCBI Taxonomy" id="126957"/>
    <lineage>
        <taxon>Eukaryota</taxon>
        <taxon>Metazoa</taxon>
        <taxon>Ecdysozoa</taxon>
        <taxon>Arthropoda</taxon>
        <taxon>Myriapoda</taxon>
        <taxon>Chilopoda</taxon>
        <taxon>Pleurostigmophora</taxon>
        <taxon>Geophilomorpha</taxon>
        <taxon>Linotaeniidae</taxon>
        <taxon>Strigamia</taxon>
    </lineage>
</organism>
<dbReference type="eggNOG" id="KOG3193">
    <property type="taxonomic scope" value="Eukaryota"/>
</dbReference>
<accession>T1JA22</accession>
<dbReference type="FunFam" id="3.40.50.720:FF:000011">
    <property type="entry name" value="Potassium channel subfamily T member 1"/>
    <property type="match status" value="1"/>
</dbReference>
<evidence type="ECO:0000256" key="2">
    <source>
        <dbReference type="ARBA" id="ARBA00022448"/>
    </source>
</evidence>
<dbReference type="HOGENOM" id="CLU_003370_0_0_1"/>
<evidence type="ECO:0000256" key="13">
    <source>
        <dbReference type="SAM" id="Phobius"/>
    </source>
</evidence>
<sequence length="1444" mass="163832">MVTKISAIGLIFSFCPTHQYDNYVSQSLSEVNILGKAKMSKATENKVFRVSNDNKCKLEKKLTMNIMRQNGRLVQFPRPPRDRTLLLDVLEVEDLTVPTPRSSGYRPQGPPRRLSFAARALQQLPFMSNASDDPYADDRQREEAGALNSIFMTIDEDQLQHVMHTTTPKEAWNILKTENQGQKDQLTVELMVKLTAVKMGKTELVTAYLNCVNSLVQELKALGSTVDNKQVCVYVLRGLTTMYAEVSRSCEAQGTDITMANIKRLLKMLCHNVDVQHSSDVDVQHSSDVDVQHSSDVDVQHSSDVDMQHSSDVDVQHSSDVDMQHSTDVDMQHSSDVDMQHSSDVDMQHHQIVKVELFAHERSTRDSIYLFCFKNKSTHFIIQSILFVLKVLTCVLYVIRGIIDDAANADCYGCKNEPCRYLEDFLWPKNCSNMEGNSEKLCWSALLWVQNPDVIWGTQVAIAIWTLLQTTFLSILKYKGHMWKVIDFYYILELITSVPLLVTLFSTPLRNLFIPIFLNCWIAKKTMENAFIYHKLSGSASPLLSQHLLFVTSTLVCLAFTAICGFEHIQRVGCRRYNFFESSYFVAITLTTVGYGDLFPDVWLSKLYMVLMILIALAVMPKKFESLAFSWMERQKIGGSYNKSKRRPDRHVVVCISQLNADTLTDFLNEFYSYRQLMEVSVVILSSSELDIETRQVLLSPIWTQKVVYIKGSSLKDSDLKRARIKEADACFIIGIDNTIGKSMADEHTILRCWAVKDFAPTVPQYVQIFRPENKVHVKFAEYVVCEDEMKYAMLAYNCICPGASTMITLLLHTSRGEEGQSCKDEWLKLYGKGSGNEVYHVLLKDSLIFNDYEGKTFTYTSLHTHRRYGVVLIGVKCTHDSRDSFIKLNPGPSHTMRFTDICFYLSISREENMNFSQIDDKKETPRRTFTSKLQDAGSVFFRRSLAVKPISKQKQELVNHIPHLVQNREISHVAITEQECDDDLAWLTEIENCEIIMSYPRVSPFIGASPTLVHIRKHKKRHCCMKLTAVCEHCSFVNAQQYHWPNREIILVAEQATSGIYNFIVPLRAHYLSKASLQPIILLLETAPDTSFLDAVSWFPLIYYTCGSIQCLDDLLIAGVVNAGTVVVANRECDDVSAGEEDLADSNTIVAVQSVFEFFPRISITTELSQSSNMRFLHFQASNAYSMYLAEIEKAEKENGSNIPFMFRLQFASGRVFSANMMDTLLYQAYVKDYIINIIRLMLGIDQAPGSAYLTSIKVTSKELKLITYGNLFAELCASGGDIPICIYRTQVDVENVSSAESSETDVFSLDSWESFTKDVHATEINNLIASRMESLGINATGYEYVEPEQKTTASYVIINPSCDLNLESDDIIFVLRPNQLKTYPSYNCLSSRIKGSSKLGTSPDRNAHGSRTSLHTYTNQEGKAGEEYVLHQKFSQTNQLKR</sequence>
<keyword evidence="10" id="KW-0407">Ion channel</keyword>
<keyword evidence="8" id="KW-0406">Ion transport</keyword>
<evidence type="ECO:0000256" key="5">
    <source>
        <dbReference type="ARBA" id="ARBA00022826"/>
    </source>
</evidence>
<dbReference type="PhylomeDB" id="T1JA22"/>
<feature type="transmembrane region" description="Helical" evidence="13">
    <location>
        <begin position="547"/>
        <end position="566"/>
    </location>
</feature>
<keyword evidence="7 13" id="KW-1133">Transmembrane helix</keyword>
<evidence type="ECO:0000259" key="14">
    <source>
        <dbReference type="PROSITE" id="PS51201"/>
    </source>
</evidence>
<keyword evidence="6" id="KW-0630">Potassium</keyword>
<dbReference type="EMBL" id="JH431980">
    <property type="status" value="NOT_ANNOTATED_CDS"/>
    <property type="molecule type" value="Genomic_DNA"/>
</dbReference>
<evidence type="ECO:0000256" key="3">
    <source>
        <dbReference type="ARBA" id="ARBA00022538"/>
    </source>
</evidence>
<evidence type="ECO:0000256" key="6">
    <source>
        <dbReference type="ARBA" id="ARBA00022958"/>
    </source>
</evidence>
<keyword evidence="3" id="KW-0633">Potassium transport</keyword>
<evidence type="ECO:0000256" key="11">
    <source>
        <dbReference type="ARBA" id="ARBA00034430"/>
    </source>
</evidence>
<keyword evidence="2" id="KW-0813">Transport</keyword>
<keyword evidence="5" id="KW-0631">Potassium channel</keyword>
<dbReference type="SUPFAM" id="SSF51735">
    <property type="entry name" value="NAD(P)-binding Rossmann-fold domains"/>
    <property type="match status" value="1"/>
</dbReference>
<evidence type="ECO:0000256" key="1">
    <source>
        <dbReference type="ARBA" id="ARBA00004651"/>
    </source>
</evidence>
<name>T1JA22_STRMM</name>
<dbReference type="Pfam" id="PF07885">
    <property type="entry name" value="Ion_trans_2"/>
    <property type="match status" value="1"/>
</dbReference>
<feature type="region of interest" description="Disordered" evidence="12">
    <location>
        <begin position="1398"/>
        <end position="1424"/>
    </location>
</feature>
<dbReference type="InterPro" id="IPR013099">
    <property type="entry name" value="K_chnl_dom"/>
</dbReference>
<evidence type="ECO:0000256" key="10">
    <source>
        <dbReference type="ARBA" id="ARBA00023303"/>
    </source>
</evidence>
<proteinExistence type="predicted"/>
<dbReference type="Gene3D" id="3.40.50.720">
    <property type="entry name" value="NAD(P)-binding Rossmann-like Domain"/>
    <property type="match status" value="1"/>
</dbReference>
<reference evidence="15" key="2">
    <citation type="submission" date="2015-02" db="UniProtKB">
        <authorList>
            <consortium name="EnsemblMetazoa"/>
        </authorList>
    </citation>
    <scope>IDENTIFICATION</scope>
</reference>
<feature type="transmembrane region" description="Helical" evidence="13">
    <location>
        <begin position="578"/>
        <end position="596"/>
    </location>
</feature>